<evidence type="ECO:0000313" key="1">
    <source>
        <dbReference type="EMBL" id="CEG43880.1"/>
    </source>
</evidence>
<dbReference type="Gene3D" id="3.40.50.150">
    <property type="entry name" value="Vaccinia Virus protein VP39"/>
    <property type="match status" value="1"/>
</dbReference>
<dbReference type="PANTHER" id="PTHR35866:SF1">
    <property type="entry name" value="YKGJ FAMILY CYSTEINE CLUSTER PROTEIN"/>
    <property type="match status" value="1"/>
</dbReference>
<dbReference type="SUPFAM" id="SSF53335">
    <property type="entry name" value="S-adenosyl-L-methionine-dependent methyltransferases"/>
    <property type="match status" value="1"/>
</dbReference>
<dbReference type="GeneID" id="36409222"/>
<dbReference type="Pfam" id="PF03692">
    <property type="entry name" value="CxxCxxCC"/>
    <property type="match status" value="1"/>
</dbReference>
<dbReference type="AlphaFoldDB" id="A0A0P1ASS1"/>
<dbReference type="RefSeq" id="XP_024580249.1">
    <property type="nucleotide sequence ID" value="XM_024729920.1"/>
</dbReference>
<dbReference type="InterPro" id="IPR005358">
    <property type="entry name" value="Puta_zinc/iron-chelating_dom"/>
</dbReference>
<dbReference type="InterPro" id="IPR029063">
    <property type="entry name" value="SAM-dependent_MTases_sf"/>
</dbReference>
<dbReference type="EMBL" id="CCYD01000810">
    <property type="protein sequence ID" value="CEG43880.1"/>
    <property type="molecule type" value="Genomic_DNA"/>
</dbReference>
<sequence>MAPLSYRLTVHVRKFQSWSTSRKEVKLRFRCTECGKCCTGRGGRVRVNDREIKELAAFKNLTVNDFKRKHTLELNKNNNGQNVTQSILLQTSDDNQCIFLQGSKCSVYKVRPTQCRTFPWWPEHLVSEYDWQLAANQCEGIHVNQEDVQDNIPVYTFDDVILQTIMHDIHRSGENYTYDELQQLLRDLREVEPQFINEYKAELLNKFSRQIVYHDNEVTVLDTFFEEEIKPTRKFVYNNRPHLIQSEVALSKMPSHSEEKFDRSSLALDVHRALCLSFAWLPNEKIQSSIRVIVFGGGACTLPLFLLEHHSSKEIMQLVTVEPCRTVNEIARRFFGVDSALKSDSRLSIQETTGEDFVLNYTKAAPFDIAVFDVEAGKSCDGVWAPSIGMLDVSFLERMKCLLISGGVMAINVITETEEALSNVEAKIGLVFSRGLRLSLPTNTVLFFFNEDSNVNTVLNVVEYIRSVQRSEFQTRYALTPSLLKKYQLTAIESKTLTK</sequence>
<proteinExistence type="predicted"/>
<dbReference type="OrthoDB" id="411785at2759"/>
<protein>
    <submittedName>
        <fullName evidence="1">Predicted spermine/spermidine synthase</fullName>
    </submittedName>
</protein>
<evidence type="ECO:0000313" key="2">
    <source>
        <dbReference type="Proteomes" id="UP000054928"/>
    </source>
</evidence>
<dbReference type="Proteomes" id="UP000054928">
    <property type="component" value="Unassembled WGS sequence"/>
</dbReference>
<keyword evidence="2" id="KW-1185">Reference proteome</keyword>
<dbReference type="PANTHER" id="PTHR35866">
    <property type="entry name" value="PUTATIVE-RELATED"/>
    <property type="match status" value="1"/>
</dbReference>
<reference evidence="2" key="1">
    <citation type="submission" date="2014-09" db="EMBL/GenBank/DDBJ databases">
        <authorList>
            <person name="Sharma Rahul"/>
            <person name="Thines Marco"/>
        </authorList>
    </citation>
    <scope>NUCLEOTIDE SEQUENCE [LARGE SCALE GENOMIC DNA]</scope>
</reference>
<name>A0A0P1ASS1_PLAHL</name>
<organism evidence="1 2">
    <name type="scientific">Plasmopara halstedii</name>
    <name type="common">Downy mildew of sunflower</name>
    <dbReference type="NCBI Taxonomy" id="4781"/>
    <lineage>
        <taxon>Eukaryota</taxon>
        <taxon>Sar</taxon>
        <taxon>Stramenopiles</taxon>
        <taxon>Oomycota</taxon>
        <taxon>Peronosporomycetes</taxon>
        <taxon>Peronosporales</taxon>
        <taxon>Peronosporaceae</taxon>
        <taxon>Plasmopara</taxon>
    </lineage>
</organism>
<dbReference type="OMA" id="MAINVIT"/>
<accession>A0A0P1ASS1</accession>